<evidence type="ECO:0000313" key="2">
    <source>
        <dbReference type="Proteomes" id="UP000784294"/>
    </source>
</evidence>
<gene>
    <name evidence="1" type="ORF">PXEA_LOCUS20281</name>
</gene>
<organism evidence="1 2">
    <name type="scientific">Protopolystoma xenopodis</name>
    <dbReference type="NCBI Taxonomy" id="117903"/>
    <lineage>
        <taxon>Eukaryota</taxon>
        <taxon>Metazoa</taxon>
        <taxon>Spiralia</taxon>
        <taxon>Lophotrochozoa</taxon>
        <taxon>Platyhelminthes</taxon>
        <taxon>Monogenea</taxon>
        <taxon>Polyopisthocotylea</taxon>
        <taxon>Polystomatidea</taxon>
        <taxon>Polystomatidae</taxon>
        <taxon>Protopolystoma</taxon>
    </lineage>
</organism>
<protein>
    <submittedName>
        <fullName evidence="1">Uncharacterized protein</fullName>
    </submittedName>
</protein>
<reference evidence="1" key="1">
    <citation type="submission" date="2018-11" db="EMBL/GenBank/DDBJ databases">
        <authorList>
            <consortium name="Pathogen Informatics"/>
        </authorList>
    </citation>
    <scope>NUCLEOTIDE SEQUENCE</scope>
</reference>
<dbReference type="Proteomes" id="UP000784294">
    <property type="component" value="Unassembled WGS sequence"/>
</dbReference>
<proteinExistence type="predicted"/>
<comment type="caution">
    <text evidence="1">The sequence shown here is derived from an EMBL/GenBank/DDBJ whole genome shotgun (WGS) entry which is preliminary data.</text>
</comment>
<sequence length="132" mass="14052">WGKHRGLVQRGLEQLRGSLHSLRPLPPNGISGASVLTAPPTGSSSSSQAYSWGQALRLPVGLSIRLGNMLVRFSDEQSSNQLRELAVTPVISQDALNSWVGGLLLVGLTELAFGHNSKAWQVQSARAGDSKL</sequence>
<accession>A0A3S5FEQ2</accession>
<keyword evidence="2" id="KW-1185">Reference proteome</keyword>
<evidence type="ECO:0000313" key="1">
    <source>
        <dbReference type="EMBL" id="VEL26841.1"/>
    </source>
</evidence>
<name>A0A3S5FEQ2_9PLAT</name>
<dbReference type="AlphaFoldDB" id="A0A3S5FEQ2"/>
<dbReference type="EMBL" id="CAAALY010083079">
    <property type="protein sequence ID" value="VEL26841.1"/>
    <property type="molecule type" value="Genomic_DNA"/>
</dbReference>
<feature type="non-terminal residue" evidence="1">
    <location>
        <position position="1"/>
    </location>
</feature>